<dbReference type="InterPro" id="IPR036249">
    <property type="entry name" value="Thioredoxin-like_sf"/>
</dbReference>
<name>A0ABX1MI67_9RHOO</name>
<protein>
    <recommendedName>
        <fullName evidence="4">Thioredoxin domain-containing protein</fullName>
    </recommendedName>
</protein>
<comment type="caution">
    <text evidence="2">The sequence shown here is derived from an EMBL/GenBank/DDBJ whole genome shotgun (WGS) entry which is preliminary data.</text>
</comment>
<dbReference type="Proteomes" id="UP000652074">
    <property type="component" value="Unassembled WGS sequence"/>
</dbReference>
<evidence type="ECO:0008006" key="4">
    <source>
        <dbReference type="Google" id="ProtNLM"/>
    </source>
</evidence>
<feature type="chain" id="PRO_5045185494" description="Thioredoxin domain-containing protein" evidence="1">
    <location>
        <begin position="22"/>
        <end position="157"/>
    </location>
</feature>
<dbReference type="EMBL" id="WTVR01000005">
    <property type="protein sequence ID" value="NMF87638.1"/>
    <property type="molecule type" value="Genomic_DNA"/>
</dbReference>
<reference evidence="2 3" key="1">
    <citation type="submission" date="2019-12" db="EMBL/GenBank/DDBJ databases">
        <title>Comparative genomics gives insights into the taxonomy of the Azoarcus-Aromatoleum group and reveals separate origins of nif in the plant-associated Azoarcus and non-plant-associated Aromatoleum sub-groups.</title>
        <authorList>
            <person name="Lafos M."/>
            <person name="Maluk M."/>
            <person name="Batista M."/>
            <person name="Junghare M."/>
            <person name="Carmona M."/>
            <person name="Faoro H."/>
            <person name="Cruz L.M."/>
            <person name="Battistoni F."/>
            <person name="De Souza E."/>
            <person name="Pedrosa F."/>
            <person name="Chen W.-M."/>
            <person name="Poole P.S."/>
            <person name="Dixon R.A."/>
            <person name="James E.K."/>
        </authorList>
    </citation>
    <scope>NUCLEOTIDE SEQUENCE [LARGE SCALE GENOMIC DNA]</scope>
    <source>
        <strain evidence="2 3">ToN1</strain>
    </source>
</reference>
<feature type="signal peptide" evidence="1">
    <location>
        <begin position="1"/>
        <end position="21"/>
    </location>
</feature>
<gene>
    <name evidence="2" type="ORF">GPA26_03990</name>
</gene>
<dbReference type="SUPFAM" id="SSF52833">
    <property type="entry name" value="Thioredoxin-like"/>
    <property type="match status" value="1"/>
</dbReference>
<organism evidence="2 3">
    <name type="scientific">Aromatoleum petrolei</name>
    <dbReference type="NCBI Taxonomy" id="76116"/>
    <lineage>
        <taxon>Bacteria</taxon>
        <taxon>Pseudomonadati</taxon>
        <taxon>Pseudomonadota</taxon>
        <taxon>Betaproteobacteria</taxon>
        <taxon>Rhodocyclales</taxon>
        <taxon>Rhodocyclaceae</taxon>
        <taxon>Aromatoleum</taxon>
    </lineage>
</organism>
<dbReference type="RefSeq" id="WP_169205072.1">
    <property type="nucleotide sequence ID" value="NZ_CP059560.1"/>
</dbReference>
<evidence type="ECO:0000313" key="3">
    <source>
        <dbReference type="Proteomes" id="UP000652074"/>
    </source>
</evidence>
<keyword evidence="1" id="KW-0732">Signal</keyword>
<sequence length="157" mass="16671">MKIRNLIAVLAWSLAAATAAAEFQTLDRAAAARIVNPASHTVPTIVALWSSECIHCKKNLKLFSQMAKGDHRFRLVTVAVEAPFAGLAEPLDLLSVPGQRFAYGGESPEALGYALDPKWRGELPRTIFFDGKGGKSALSGVVTEATVRSALGLQAAP</sequence>
<evidence type="ECO:0000256" key="1">
    <source>
        <dbReference type="SAM" id="SignalP"/>
    </source>
</evidence>
<proteinExistence type="predicted"/>
<keyword evidence="3" id="KW-1185">Reference proteome</keyword>
<evidence type="ECO:0000313" key="2">
    <source>
        <dbReference type="EMBL" id="NMF87638.1"/>
    </source>
</evidence>
<accession>A0ABX1MI67</accession>